<keyword evidence="8" id="KW-1185">Reference proteome</keyword>
<feature type="domain" description="Plastocyanin-like" evidence="5">
    <location>
        <begin position="418"/>
        <end position="532"/>
    </location>
</feature>
<dbReference type="AlphaFoldDB" id="A0A1J8PIN6"/>
<protein>
    <submittedName>
        <fullName evidence="7">Copper oxidase</fullName>
    </submittedName>
</protein>
<proteinExistence type="predicted"/>
<evidence type="ECO:0000259" key="5">
    <source>
        <dbReference type="Pfam" id="PF07731"/>
    </source>
</evidence>
<dbReference type="InterPro" id="IPR033138">
    <property type="entry name" value="Cu_oxidase_CS"/>
</dbReference>
<dbReference type="InterPro" id="IPR001117">
    <property type="entry name" value="Cu-oxidase_2nd"/>
</dbReference>
<dbReference type="InterPro" id="IPR011707">
    <property type="entry name" value="Cu-oxidase-like_N"/>
</dbReference>
<dbReference type="Pfam" id="PF05275">
    <property type="entry name" value="CopB"/>
    <property type="match status" value="1"/>
</dbReference>
<evidence type="ECO:0000313" key="7">
    <source>
        <dbReference type="EMBL" id="OIZ94981.1"/>
    </source>
</evidence>
<organism evidence="7 8">
    <name type="scientific">Candidatus Rickettsiella isopodorum</name>
    <dbReference type="NCBI Taxonomy" id="1225476"/>
    <lineage>
        <taxon>Bacteria</taxon>
        <taxon>Pseudomonadati</taxon>
        <taxon>Pseudomonadota</taxon>
        <taxon>Gammaproteobacteria</taxon>
        <taxon>Legionellales</taxon>
        <taxon>Coxiellaceae</taxon>
        <taxon>Rickettsiella</taxon>
    </lineage>
</organism>
<dbReference type="EMBL" id="LUKY01000032">
    <property type="protein sequence ID" value="OIZ94981.1"/>
    <property type="molecule type" value="Genomic_DNA"/>
</dbReference>
<dbReference type="Pfam" id="PF07732">
    <property type="entry name" value="Cu-oxidase_3"/>
    <property type="match status" value="1"/>
</dbReference>
<evidence type="ECO:0000256" key="3">
    <source>
        <dbReference type="ARBA" id="ARBA00023008"/>
    </source>
</evidence>
<dbReference type="OrthoDB" id="9757546at2"/>
<sequence length="786" mass="89489">MNRIIQLIYSFTLILALLFVNQAEAKTQRINLTVAYKQVNFTGTPAQAIAVNNQIPGPILHLKEGQPVIITVYNQLNRGTSVHWHGLIVPWQMDGVSGVSQKPIPPGGVFHYRFTPHQSGTYWYHAHDGFQEQQGLYGGIIIDPNTPLAYHYNKDFVVVLSDWSNTSPGQIYNNFKKVDGYYDSRFPLQPSLLKFLHDYRNATPLNRQRLLHSYKMMQTSRMNIYDFSDVAYDAYLLNGQVGQRPWTRCVKVGDKVRLRFIGAGASTNFNVKLDHGKMEIVQVDGNNIKPYYVNRFKIEPGETYDVLVSIKHPGATIIYAESLDTLGRAIGVLTTTPGTSVNIQNIKPFPEPPPIMMMKRNGMQSSMPMPAMNLAKNSSDMGMDNRQTMSRMKSLTVGTKYQKMIAAVKTNNPNKPIEKTIHMDLSGYMNRYIWFINGVTMNNAKPILLKPGKRYRIIFTNHSMMDHPMHIHGHWFILRNGHGAYDPLLHTIVVPPMSTVVADLDADASGQWFFHCHQLYHMAAGMARVFQYTTLIDVTPAHRYPQNTIKLLPYTNRAIVRVQQLPVDQSLVDYPSDHAPQFFTANSLDVNQNLINNDQEITYEGMFGGDKNKLQLYLEKAEIRQGIIENANLDMFYWHAISQFWAVKGGVNYVYRPTMTPYFQPGIGIEGLTPYFIQTDIRAYYHNGSSKLDIDLTRDTQIAHNFFIRTEVEGLFANKTVAHDLVGSGLNELQLTLRPYYQINPMLAVYAQYQHTGNYGNTKSLFQENNFSTNDNTYSLGVSLLF</sequence>
<dbReference type="PANTHER" id="PTHR11709">
    <property type="entry name" value="MULTI-COPPER OXIDASE"/>
    <property type="match status" value="1"/>
</dbReference>
<gene>
    <name evidence="7" type="ORF">A1D18_02435</name>
</gene>
<dbReference type="CDD" id="cd13896">
    <property type="entry name" value="CuRO_3_CopA"/>
    <property type="match status" value="1"/>
</dbReference>
<dbReference type="GO" id="GO:0009279">
    <property type="term" value="C:cell outer membrane"/>
    <property type="evidence" value="ECO:0007669"/>
    <property type="project" value="InterPro"/>
</dbReference>
<evidence type="ECO:0000256" key="2">
    <source>
        <dbReference type="ARBA" id="ARBA00023002"/>
    </source>
</evidence>
<keyword evidence="3" id="KW-0186">Copper</keyword>
<dbReference type="GO" id="GO:0016491">
    <property type="term" value="F:oxidoreductase activity"/>
    <property type="evidence" value="ECO:0007669"/>
    <property type="project" value="UniProtKB-KW"/>
</dbReference>
<feature type="domain" description="Plastocyanin-like" evidence="6">
    <location>
        <begin position="34"/>
        <end position="145"/>
    </location>
</feature>
<dbReference type="Pfam" id="PF00394">
    <property type="entry name" value="Cu-oxidase"/>
    <property type="match status" value="1"/>
</dbReference>
<comment type="caution">
    <text evidence="7">The sequence shown here is derived from an EMBL/GenBank/DDBJ whole genome shotgun (WGS) entry which is preliminary data.</text>
</comment>
<dbReference type="PROSITE" id="PS00080">
    <property type="entry name" value="MULTICOPPER_OXIDASE2"/>
    <property type="match status" value="1"/>
</dbReference>
<keyword evidence="2" id="KW-0560">Oxidoreductase</keyword>
<dbReference type="InterPro" id="IPR034279">
    <property type="entry name" value="CuRO_3_CopA"/>
</dbReference>
<dbReference type="PROSITE" id="PS00079">
    <property type="entry name" value="MULTICOPPER_OXIDASE1"/>
    <property type="match status" value="1"/>
</dbReference>
<dbReference type="InterPro" id="IPR045087">
    <property type="entry name" value="Cu-oxidase_fam"/>
</dbReference>
<dbReference type="SUPFAM" id="SSF49503">
    <property type="entry name" value="Cupredoxins"/>
    <property type="match status" value="3"/>
</dbReference>
<dbReference type="RefSeq" id="WP_071662242.1">
    <property type="nucleotide sequence ID" value="NZ_LUKY01000032.1"/>
</dbReference>
<keyword evidence="1" id="KW-0479">Metal-binding</keyword>
<dbReference type="STRING" id="1225476.A1D18_02435"/>
<evidence type="ECO:0000259" key="6">
    <source>
        <dbReference type="Pfam" id="PF07732"/>
    </source>
</evidence>
<evidence type="ECO:0000256" key="1">
    <source>
        <dbReference type="ARBA" id="ARBA00022723"/>
    </source>
</evidence>
<name>A0A1J8PIN6_9COXI</name>
<dbReference type="InterPro" id="IPR007939">
    <property type="entry name" value="Cu-R_B_prcur"/>
</dbReference>
<accession>A0A1J8PIN6</accession>
<dbReference type="Pfam" id="PF07731">
    <property type="entry name" value="Cu-oxidase_2"/>
    <property type="match status" value="1"/>
</dbReference>
<dbReference type="Gene3D" id="2.60.40.420">
    <property type="entry name" value="Cupredoxins - blue copper proteins"/>
    <property type="match status" value="3"/>
</dbReference>
<dbReference type="GO" id="GO:0006878">
    <property type="term" value="P:intracellular copper ion homeostasis"/>
    <property type="evidence" value="ECO:0007669"/>
    <property type="project" value="InterPro"/>
</dbReference>
<evidence type="ECO:0000313" key="8">
    <source>
        <dbReference type="Proteomes" id="UP000183924"/>
    </source>
</evidence>
<dbReference type="InterPro" id="IPR008972">
    <property type="entry name" value="Cupredoxin"/>
</dbReference>
<reference evidence="7 8" key="1">
    <citation type="submission" date="2016-03" db="EMBL/GenBank/DDBJ databases">
        <title>Comparative genomics of Rickettsiella.</title>
        <authorList>
            <person name="Chandler C."/>
            <person name="Wang Y."/>
        </authorList>
    </citation>
    <scope>NUCLEOTIDE SEQUENCE [LARGE SCALE GENOMIC DNA]</scope>
    <source>
        <strain evidence="7 8">RCFS May 2013</strain>
    </source>
</reference>
<evidence type="ECO:0000259" key="4">
    <source>
        <dbReference type="Pfam" id="PF00394"/>
    </source>
</evidence>
<dbReference type="InterPro" id="IPR011706">
    <property type="entry name" value="Cu-oxidase_C"/>
</dbReference>
<dbReference type="GO" id="GO:0005507">
    <property type="term" value="F:copper ion binding"/>
    <property type="evidence" value="ECO:0007669"/>
    <property type="project" value="InterPro"/>
</dbReference>
<dbReference type="Proteomes" id="UP000183924">
    <property type="component" value="Unassembled WGS sequence"/>
</dbReference>
<dbReference type="InterPro" id="IPR002355">
    <property type="entry name" value="Cu_oxidase_Cu_BS"/>
</dbReference>
<dbReference type="PANTHER" id="PTHR11709:SF394">
    <property type="entry name" value="FI03373P-RELATED"/>
    <property type="match status" value="1"/>
</dbReference>
<feature type="domain" description="Plastocyanin-like" evidence="4">
    <location>
        <begin position="230"/>
        <end position="315"/>
    </location>
</feature>